<reference evidence="2 3" key="1">
    <citation type="submission" date="2013-07" db="EMBL/GenBank/DDBJ databases">
        <title>Genome of Archaeoglobus fulgidus.</title>
        <authorList>
            <person name="Fiebig A."/>
            <person name="Birkeland N.-K."/>
        </authorList>
    </citation>
    <scope>NUCLEOTIDE SEQUENCE [LARGE SCALE GENOMIC DNA]</scope>
    <source>
        <strain evidence="2 3">DSM 8774</strain>
    </source>
</reference>
<sequence length="116" mass="12455">MRRLAILLSLAGIADSSYLLLSEAVPCPTGVCASISVFSLPPFVPALLGLCWFVLSIVVFTAGVNRALLTFWRFSGVFGESFLGTYAVLHGYFCPYCFTAYGIGIVVVAISEKLYG</sequence>
<organism evidence="2 3">
    <name type="scientific">Archaeoglobus fulgidus DSM 8774</name>
    <dbReference type="NCBI Taxonomy" id="1344584"/>
    <lineage>
        <taxon>Archaea</taxon>
        <taxon>Methanobacteriati</taxon>
        <taxon>Methanobacteriota</taxon>
        <taxon>Archaeoglobi</taxon>
        <taxon>Archaeoglobales</taxon>
        <taxon>Archaeoglobaceae</taxon>
        <taxon>Archaeoglobus</taxon>
    </lineage>
</organism>
<dbReference type="RefSeq" id="WP_010878215.1">
    <property type="nucleotide sequence ID" value="NZ_CP006577.1"/>
</dbReference>
<dbReference type="KEGG" id="afg:AFULGI_00007940"/>
<dbReference type="AlphaFoldDB" id="A0A075WCA2"/>
<keyword evidence="1" id="KW-1133">Transmembrane helix</keyword>
<evidence type="ECO:0000313" key="2">
    <source>
        <dbReference type="EMBL" id="AIG97591.1"/>
    </source>
</evidence>
<dbReference type="HOGENOM" id="CLU_2140078_0_0_2"/>
<name>A0A075WCA2_ARCFL</name>
<dbReference type="Proteomes" id="UP000028501">
    <property type="component" value="Chromosome"/>
</dbReference>
<evidence type="ECO:0000256" key="1">
    <source>
        <dbReference type="SAM" id="Phobius"/>
    </source>
</evidence>
<keyword evidence="1" id="KW-0812">Transmembrane</keyword>
<proteinExistence type="predicted"/>
<feature type="transmembrane region" description="Helical" evidence="1">
    <location>
        <begin position="46"/>
        <end position="68"/>
    </location>
</feature>
<dbReference type="EMBL" id="CP006577">
    <property type="protein sequence ID" value="AIG97591.1"/>
    <property type="molecule type" value="Genomic_DNA"/>
</dbReference>
<feature type="transmembrane region" description="Helical" evidence="1">
    <location>
        <begin position="89"/>
        <end position="110"/>
    </location>
</feature>
<evidence type="ECO:0008006" key="4">
    <source>
        <dbReference type="Google" id="ProtNLM"/>
    </source>
</evidence>
<evidence type="ECO:0000313" key="3">
    <source>
        <dbReference type="Proteomes" id="UP000028501"/>
    </source>
</evidence>
<dbReference type="GeneID" id="24794312"/>
<keyword evidence="1" id="KW-0472">Membrane</keyword>
<gene>
    <name evidence="2" type="ORF">AFULGI_00007940</name>
</gene>
<protein>
    <recommendedName>
        <fullName evidence="4">Vitamin K epoxide reductase family</fullName>
    </recommendedName>
</protein>
<accession>A0A075WCA2</accession>